<evidence type="ECO:0000313" key="3">
    <source>
        <dbReference type="Proteomes" id="UP000030764"/>
    </source>
</evidence>
<proteinExistence type="predicted"/>
<reference evidence="2 3" key="1">
    <citation type="journal article" date="2014" name="Nat. Genet.">
        <title>Genome and transcriptome of the porcine whipworm Trichuris suis.</title>
        <authorList>
            <person name="Jex A.R."/>
            <person name="Nejsum P."/>
            <person name="Schwarz E.M."/>
            <person name="Hu L."/>
            <person name="Young N.D."/>
            <person name="Hall R.S."/>
            <person name="Korhonen P.K."/>
            <person name="Liao S."/>
            <person name="Thamsborg S."/>
            <person name="Xia J."/>
            <person name="Xu P."/>
            <person name="Wang S."/>
            <person name="Scheerlinck J.P."/>
            <person name="Hofmann A."/>
            <person name="Sternberg P.W."/>
            <person name="Wang J."/>
            <person name="Gasser R.B."/>
        </authorList>
    </citation>
    <scope>NUCLEOTIDE SEQUENCE [LARGE SCALE GENOMIC DNA]</scope>
    <source>
        <strain evidence="2">DCEP-RM93M</strain>
    </source>
</reference>
<dbReference type="PANTHER" id="PTHR13206">
    <property type="entry name" value="UBIQUITIN LIGASE PROTEIN PHF9 FANCONI ANEMIA GROUP L PROTEIN"/>
    <property type="match status" value="1"/>
</dbReference>
<gene>
    <name evidence="2" type="ORF">M513_07101</name>
</gene>
<dbReference type="AlphaFoldDB" id="A0A085M423"/>
<protein>
    <recommendedName>
        <fullName evidence="1">FANCL UBC-like domain-containing protein</fullName>
    </recommendedName>
</protein>
<dbReference type="InterPro" id="IPR044037">
    <property type="entry name" value="FANCL_d3"/>
</dbReference>
<dbReference type="Pfam" id="PF18891">
    <property type="entry name" value="FANCL_d3"/>
    <property type="match status" value="1"/>
</dbReference>
<dbReference type="GO" id="GO:0006513">
    <property type="term" value="P:protein monoubiquitination"/>
    <property type="evidence" value="ECO:0007669"/>
    <property type="project" value="TreeGrafter"/>
</dbReference>
<dbReference type="GO" id="GO:0036297">
    <property type="term" value="P:interstrand cross-link repair"/>
    <property type="evidence" value="ECO:0007669"/>
    <property type="project" value="InterPro"/>
</dbReference>
<dbReference type="GO" id="GO:0043240">
    <property type="term" value="C:Fanconi anaemia nuclear complex"/>
    <property type="evidence" value="ECO:0007669"/>
    <property type="project" value="InterPro"/>
</dbReference>
<sequence length="481" mass="54666">MYSPALKERLRKQGRTYYSPARSDHGSQSVNASLKEVTDQHHCASSASAVIAAKATNIKHDITRTTENLAQPSLGTIEQKRDVLRRLRIVERYRKEEALSKVEQLIPKWLSVCQDVAQRVWNLLPEPRPSLAEFLRQLHVDPELINCSFFITSCVQMDAPLWLLCDEGVNIVGMDRNLVPKLLFWDPVMAVSIRNDASVAVLAAPDEPSISSLQPFFDLQSKDGIDFRHIEDAMVTCLASRSDTDVIMERVQRVHKLSANLTDAVLKITDSDRRCHFLNLHYTLNWPVELTWDADLPTSLEISSKQRAPAVFEAFVNHVDAFRDLWNQLKAIDTFACVIDPKQPKFCDIKRQLFLAEHVSMIVTLNLSEPRALPDIQFIGPESQLKRYHDLVNRNLIYWWVKDKNNGVLENLQKLLDGTLPEVDSYDDVELERACNTSLDCLICQCDVDSNGRVADLFCDNCHGAYHAACIRKMIKVSARA</sequence>
<feature type="domain" description="FANCL UBC-like" evidence="1">
    <location>
        <begin position="325"/>
        <end position="421"/>
    </location>
</feature>
<dbReference type="InterPro" id="IPR026848">
    <property type="entry name" value="Fancl"/>
</dbReference>
<name>A0A085M423_9BILA</name>
<dbReference type="Gene3D" id="3.10.110.20">
    <property type="entry name" value="RWD domain-like"/>
    <property type="match status" value="1"/>
</dbReference>
<evidence type="ECO:0000313" key="2">
    <source>
        <dbReference type="EMBL" id="KFD51969.1"/>
    </source>
</evidence>
<accession>A0A085M423</accession>
<evidence type="ECO:0000259" key="1">
    <source>
        <dbReference type="Pfam" id="PF18891"/>
    </source>
</evidence>
<dbReference type="PANTHER" id="PTHR13206:SF0">
    <property type="entry name" value="E3 UBIQUITIN-PROTEIN LIGASE FANCL"/>
    <property type="match status" value="1"/>
</dbReference>
<keyword evidence="3" id="KW-1185">Reference proteome</keyword>
<dbReference type="Proteomes" id="UP000030764">
    <property type="component" value="Unassembled WGS sequence"/>
</dbReference>
<dbReference type="EMBL" id="KL363233">
    <property type="protein sequence ID" value="KFD51969.1"/>
    <property type="molecule type" value="Genomic_DNA"/>
</dbReference>
<dbReference type="CDD" id="cd23831">
    <property type="entry name" value="DRWD-N_FANCL"/>
    <property type="match status" value="1"/>
</dbReference>
<dbReference type="CDD" id="cd23832">
    <property type="entry name" value="DRWD-C_FANCL"/>
    <property type="match status" value="1"/>
</dbReference>
<organism evidence="2 3">
    <name type="scientific">Trichuris suis</name>
    <name type="common">pig whipworm</name>
    <dbReference type="NCBI Taxonomy" id="68888"/>
    <lineage>
        <taxon>Eukaryota</taxon>
        <taxon>Metazoa</taxon>
        <taxon>Ecdysozoa</taxon>
        <taxon>Nematoda</taxon>
        <taxon>Enoplea</taxon>
        <taxon>Dorylaimia</taxon>
        <taxon>Trichinellida</taxon>
        <taxon>Trichuridae</taxon>
        <taxon>Trichuris</taxon>
    </lineage>
</organism>
<dbReference type="GO" id="GO:0061630">
    <property type="term" value="F:ubiquitin protein ligase activity"/>
    <property type="evidence" value="ECO:0007669"/>
    <property type="project" value="TreeGrafter"/>
</dbReference>
<dbReference type="InterPro" id="IPR043003">
    <property type="entry name" value="FANCL_d3_sf"/>
</dbReference>